<evidence type="ECO:0000256" key="7">
    <source>
        <dbReference type="SAM" id="SignalP"/>
    </source>
</evidence>
<accession>A0ABU0BZF6</accession>
<dbReference type="Pfam" id="PF07886">
    <property type="entry name" value="BA14K"/>
    <property type="match status" value="1"/>
</dbReference>
<keyword evidence="7" id="KW-0732">Signal</keyword>
<feature type="signal peptide" evidence="7">
    <location>
        <begin position="1"/>
        <end position="40"/>
    </location>
</feature>
<sequence>MPIERQYWPLQGKVVKQMRLLAIIGLSLTTAFSSVAPAHAFPAVDGPKLQNSDIQVIRNRGNSRYAQGRNYYRRSMGMNRWSGNNARRYSQYHGGYRRYYPRHYYNNYNNYNNYGAPWGSFGTGVIVGGLLAHPGYYNYSEPGYYGDGSHANWCHSRYRSYRAYDDTFQPYYGPRRLCISPY</sequence>
<evidence type="ECO:0000256" key="5">
    <source>
        <dbReference type="ARBA" id="ARBA00022734"/>
    </source>
</evidence>
<comment type="caution">
    <text evidence="8">The sequence shown here is derived from an EMBL/GenBank/DDBJ whole genome shotgun (WGS) entry which is preliminary data.</text>
</comment>
<dbReference type="EMBL" id="JAUSVF010000004">
    <property type="protein sequence ID" value="MDQ0323643.1"/>
    <property type="molecule type" value="Genomic_DNA"/>
</dbReference>
<evidence type="ECO:0000256" key="6">
    <source>
        <dbReference type="ARBA" id="ARBA00025321"/>
    </source>
</evidence>
<comment type="subcellular location">
    <subcellularLocation>
        <location evidence="1">Membrane</location>
        <topology evidence="1">Single-pass membrane protein</topology>
    </subcellularLocation>
</comment>
<organism evidence="8 9">
    <name type="scientific">Pararhizobium capsulatum DSM 1112</name>
    <dbReference type="NCBI Taxonomy" id="1121113"/>
    <lineage>
        <taxon>Bacteria</taxon>
        <taxon>Pseudomonadati</taxon>
        <taxon>Pseudomonadota</taxon>
        <taxon>Alphaproteobacteria</taxon>
        <taxon>Hyphomicrobiales</taxon>
        <taxon>Rhizobiaceae</taxon>
        <taxon>Rhizobium/Agrobacterium group</taxon>
        <taxon>Pararhizobium</taxon>
    </lineage>
</organism>
<evidence type="ECO:0000256" key="4">
    <source>
        <dbReference type="ARBA" id="ARBA00022475"/>
    </source>
</evidence>
<reference evidence="8 9" key="1">
    <citation type="submission" date="2023-07" db="EMBL/GenBank/DDBJ databases">
        <title>Genomic Encyclopedia of Type Strains, Phase IV (KMG-IV): sequencing the most valuable type-strain genomes for metagenomic binning, comparative biology and taxonomic classification.</title>
        <authorList>
            <person name="Goeker M."/>
        </authorList>
    </citation>
    <scope>NUCLEOTIDE SEQUENCE [LARGE SCALE GENOMIC DNA]</scope>
    <source>
        <strain evidence="8 9">DSM 1112</strain>
    </source>
</reference>
<comment type="similarity">
    <text evidence="2">Belongs to the BA14k family.</text>
</comment>
<keyword evidence="9" id="KW-1185">Reference proteome</keyword>
<comment type="function">
    <text evidence="6">Has immunoglobulin-binding and hemagglutination properties, and can bind to mannose. Essential for virulence. May be involved in LPS biosynthesis or polysaccharide transport.</text>
</comment>
<name>A0ABU0BZF6_9HYPH</name>
<evidence type="ECO:0000313" key="9">
    <source>
        <dbReference type="Proteomes" id="UP001230207"/>
    </source>
</evidence>
<dbReference type="Proteomes" id="UP001230207">
    <property type="component" value="Unassembled WGS sequence"/>
</dbReference>
<keyword evidence="5" id="KW-0430">Lectin</keyword>
<proteinExistence type="inferred from homology"/>
<gene>
    <name evidence="8" type="ORF">QO002_005850</name>
</gene>
<evidence type="ECO:0000256" key="2">
    <source>
        <dbReference type="ARBA" id="ARBA00010270"/>
    </source>
</evidence>
<feature type="chain" id="PRO_5045723911" description="Lectin-like protein BA14k" evidence="7">
    <location>
        <begin position="41"/>
        <end position="182"/>
    </location>
</feature>
<dbReference type="InterPro" id="IPR012413">
    <property type="entry name" value="BA14K"/>
</dbReference>
<evidence type="ECO:0000256" key="1">
    <source>
        <dbReference type="ARBA" id="ARBA00004167"/>
    </source>
</evidence>
<keyword evidence="4" id="KW-1003">Cell membrane</keyword>
<evidence type="ECO:0000313" key="8">
    <source>
        <dbReference type="EMBL" id="MDQ0323643.1"/>
    </source>
</evidence>
<protein>
    <recommendedName>
        <fullName evidence="3">Lectin-like protein BA14k</fullName>
    </recommendedName>
</protein>
<keyword evidence="4" id="KW-0472">Membrane</keyword>
<evidence type="ECO:0000256" key="3">
    <source>
        <dbReference type="ARBA" id="ARBA00020552"/>
    </source>
</evidence>